<evidence type="ECO:0000313" key="2">
    <source>
        <dbReference type="Proteomes" id="UP000054928"/>
    </source>
</evidence>
<name>A0A0P1AWC2_PLAHL</name>
<dbReference type="Proteomes" id="UP000054928">
    <property type="component" value="Unassembled WGS sequence"/>
</dbReference>
<accession>A0A0P1AWC2</accession>
<organism evidence="1 2">
    <name type="scientific">Plasmopara halstedii</name>
    <name type="common">Downy mildew of sunflower</name>
    <dbReference type="NCBI Taxonomy" id="4781"/>
    <lineage>
        <taxon>Eukaryota</taxon>
        <taxon>Sar</taxon>
        <taxon>Stramenopiles</taxon>
        <taxon>Oomycota</taxon>
        <taxon>Peronosporomycetes</taxon>
        <taxon>Peronosporales</taxon>
        <taxon>Peronosporaceae</taxon>
        <taxon>Plasmopara</taxon>
    </lineage>
</organism>
<proteinExistence type="predicted"/>
<sequence length="114" mass="13029">MHSSLQKLTVNAFQLTTSMLSTSLLVDNCALNARDHRSVQIMVPLAQPFEGSLKYVLTIIPIKYSLVCTPQSLLKYRAVIYYRGVFLDDHDLEFPIKFEYHDSSIGGHRVRENL</sequence>
<keyword evidence="2" id="KW-1185">Reference proteome</keyword>
<evidence type="ECO:0000313" key="1">
    <source>
        <dbReference type="EMBL" id="CEG45833.1"/>
    </source>
</evidence>
<reference evidence="2" key="1">
    <citation type="submission" date="2014-09" db="EMBL/GenBank/DDBJ databases">
        <authorList>
            <person name="Sharma Rahul"/>
            <person name="Thines Marco"/>
        </authorList>
    </citation>
    <scope>NUCLEOTIDE SEQUENCE [LARGE SCALE GENOMIC DNA]</scope>
</reference>
<protein>
    <submittedName>
        <fullName evidence="1">Uncharacterized protein</fullName>
    </submittedName>
</protein>
<dbReference type="RefSeq" id="XP_024582202.1">
    <property type="nucleotide sequence ID" value="XM_024716621.1"/>
</dbReference>
<dbReference type="AlphaFoldDB" id="A0A0P1AWC2"/>
<dbReference type="EMBL" id="CCYD01001640">
    <property type="protein sequence ID" value="CEG45833.1"/>
    <property type="molecule type" value="Genomic_DNA"/>
</dbReference>
<dbReference type="GeneID" id="36397159"/>